<evidence type="ECO:0000259" key="19">
    <source>
        <dbReference type="Pfam" id="PF00697"/>
    </source>
</evidence>
<dbReference type="AlphaFoldDB" id="I7L9P4"/>
<evidence type="ECO:0000313" key="21">
    <source>
        <dbReference type="EMBL" id="EJZ81236.1"/>
    </source>
</evidence>
<dbReference type="NCBIfam" id="NF006945">
    <property type="entry name" value="PRK09427.1"/>
    <property type="match status" value="1"/>
</dbReference>
<gene>
    <name evidence="16 20" type="primary">trpC</name>
    <name evidence="17" type="synonym">trpF</name>
    <name evidence="20" type="ORF">BN46_1217</name>
    <name evidence="21" type="ORF">HMPREF9719_01814</name>
</gene>
<keyword evidence="12 17" id="KW-0413">Isomerase</keyword>
<dbReference type="RefSeq" id="WP_004601704.1">
    <property type="nucleotide sequence ID" value="NZ_HF541868.1"/>
</dbReference>
<evidence type="ECO:0000256" key="16">
    <source>
        <dbReference type="HAMAP-Rule" id="MF_00134"/>
    </source>
</evidence>
<reference evidence="20 23" key="1">
    <citation type="journal article" date="2012" name="J. Bacteriol.">
        <title>Draft Genome Sequence of Turicella otitidis ATCC 51513, Isolated from Middle Ear Fluid from a Child with Otitis Media.</title>
        <authorList>
            <person name="Brinkrolf K."/>
            <person name="Schneider J."/>
            <person name="Knecht M."/>
            <person name="Ruckert C."/>
            <person name="Tauch A."/>
        </authorList>
    </citation>
    <scope>NUCLEOTIDE SEQUENCE [LARGE SCALE GENOMIC DNA]</scope>
    <source>
        <strain evidence="20 23">ATCC 51513</strain>
    </source>
</reference>
<name>I7L9P4_9CORY</name>
<dbReference type="PANTHER" id="PTHR22854:SF2">
    <property type="entry name" value="INDOLE-3-GLYCEROL-PHOSPHATE SYNTHASE"/>
    <property type="match status" value="1"/>
</dbReference>
<comment type="caution">
    <text evidence="20">The sequence shown here is derived from an EMBL/GenBank/DDBJ whole genome shotgun (WGS) entry which is preliminary data.</text>
</comment>
<keyword evidence="9 16" id="KW-0210">Decarboxylase</keyword>
<dbReference type="Gene3D" id="3.20.20.70">
    <property type="entry name" value="Aldolase class I"/>
    <property type="match status" value="2"/>
</dbReference>
<evidence type="ECO:0000256" key="8">
    <source>
        <dbReference type="ARBA" id="ARBA00022605"/>
    </source>
</evidence>
<evidence type="ECO:0000256" key="1">
    <source>
        <dbReference type="ARBA" id="ARBA00001164"/>
    </source>
</evidence>
<keyword evidence="8 16" id="KW-0028">Amino-acid biosynthesis</keyword>
<comment type="catalytic activity">
    <reaction evidence="1 17">
        <text>N-(5-phospho-beta-D-ribosyl)anthranilate = 1-(2-carboxyphenylamino)-1-deoxy-D-ribulose 5-phosphate</text>
        <dbReference type="Rhea" id="RHEA:21540"/>
        <dbReference type="ChEBI" id="CHEBI:18277"/>
        <dbReference type="ChEBI" id="CHEBI:58613"/>
        <dbReference type="EC" id="5.3.1.24"/>
    </reaction>
</comment>
<dbReference type="Proteomes" id="UP000011016">
    <property type="component" value="Unassembled WGS sequence"/>
</dbReference>
<dbReference type="InterPro" id="IPR045186">
    <property type="entry name" value="Indole-3-glycerol_P_synth"/>
</dbReference>
<dbReference type="UniPathway" id="UPA00035">
    <property type="reaction ID" value="UER00042"/>
</dbReference>
<dbReference type="STRING" id="29321.AAV33_02740"/>
<feature type="domain" description="N-(5'phosphoribosyl) anthranilate isomerase (PRAI)" evidence="19">
    <location>
        <begin position="357"/>
        <end position="459"/>
    </location>
</feature>
<dbReference type="Pfam" id="PF00697">
    <property type="entry name" value="PRAI"/>
    <property type="match status" value="1"/>
</dbReference>
<evidence type="ECO:0000259" key="18">
    <source>
        <dbReference type="Pfam" id="PF00218"/>
    </source>
</evidence>
<dbReference type="FunFam" id="3.20.20.70:FF:000024">
    <property type="entry name" value="Indole-3-glycerol phosphate synthase"/>
    <property type="match status" value="1"/>
</dbReference>
<dbReference type="Proteomes" id="UP000006078">
    <property type="component" value="Unassembled WGS sequence"/>
</dbReference>
<dbReference type="InterPro" id="IPR013785">
    <property type="entry name" value="Aldolase_TIM"/>
</dbReference>
<dbReference type="HAMAP" id="MF_00135">
    <property type="entry name" value="PRAI"/>
    <property type="match status" value="1"/>
</dbReference>
<keyword evidence="13 16" id="KW-0456">Lyase</keyword>
<dbReference type="HOGENOM" id="CLU_007713_1_2_11"/>
<dbReference type="InterPro" id="IPR001240">
    <property type="entry name" value="PRAI_dom"/>
</dbReference>
<evidence type="ECO:0000313" key="22">
    <source>
        <dbReference type="Proteomes" id="UP000006078"/>
    </source>
</evidence>
<evidence type="ECO:0000256" key="13">
    <source>
        <dbReference type="ARBA" id="ARBA00023239"/>
    </source>
</evidence>
<evidence type="ECO:0000313" key="23">
    <source>
        <dbReference type="Proteomes" id="UP000011016"/>
    </source>
</evidence>
<evidence type="ECO:0000256" key="11">
    <source>
        <dbReference type="ARBA" id="ARBA00023141"/>
    </source>
</evidence>
<dbReference type="InterPro" id="IPR011060">
    <property type="entry name" value="RibuloseP-bd_barrel"/>
</dbReference>
<dbReference type="eggNOG" id="COG0134">
    <property type="taxonomic scope" value="Bacteria"/>
</dbReference>
<feature type="domain" description="Indole-3-glycerol phosphate synthase" evidence="18">
    <location>
        <begin position="9"/>
        <end position="262"/>
    </location>
</feature>
<dbReference type="PANTHER" id="PTHR22854">
    <property type="entry name" value="TRYPTOPHAN BIOSYNTHESIS PROTEIN"/>
    <property type="match status" value="1"/>
</dbReference>
<accession>I7L9P4</accession>
<keyword evidence="14" id="KW-0511">Multifunctional enzyme</keyword>
<dbReference type="SUPFAM" id="SSF51366">
    <property type="entry name" value="Ribulose-phoshate binding barrel"/>
    <property type="match status" value="2"/>
</dbReference>
<protein>
    <recommendedName>
        <fullName evidence="16 17">Multifunctional fusion protein</fullName>
    </recommendedName>
    <domain>
        <recommendedName>
            <fullName evidence="16">Indole-3-glycerol phosphate synthase</fullName>
            <shortName evidence="16">IGPS</shortName>
            <ecNumber evidence="16">4.1.1.48</ecNumber>
        </recommendedName>
    </domain>
    <domain>
        <recommendedName>
            <fullName evidence="17">N-(5'-phosphoribosyl)anthranilate isomerase</fullName>
            <shortName evidence="17">PRAI</shortName>
            <ecNumber evidence="17">5.3.1.24</ecNumber>
        </recommendedName>
    </domain>
</protein>
<dbReference type="GO" id="GO:0004640">
    <property type="term" value="F:phosphoribosylanthranilate isomerase activity"/>
    <property type="evidence" value="ECO:0007669"/>
    <property type="project" value="UniProtKB-UniRule"/>
</dbReference>
<comment type="function">
    <text evidence="15">Bifunctional enzyme that catalyzes two sequential steps of tryptophan biosynthetic pathway. The first reaction is catalyzed by the isomerase, coded by the TrpF domain; the second reaction is catalyzed by the synthase, coded by the TrpC domain.</text>
</comment>
<comment type="similarity">
    <text evidence="7">In the C-terminal section; belongs to the TrpF family.</text>
</comment>
<evidence type="ECO:0000256" key="12">
    <source>
        <dbReference type="ARBA" id="ARBA00023235"/>
    </source>
</evidence>
<sequence length="498" mass="52359">MASSIPTVLENIVERRRTHLSDIAARVGHVDAAGLERSTRSLYEALGGGAPDGGRGGNRFIMECKRRSPSRGLIRRDYNPADIARIYSRYAAGISVLCEPEFFGGDYDHLRAARSATHLPVLCKDFIVDPVQLKAARYFGADAVLLMLSVLSDEEYQGLARAAGELGLDVLTEVVDEEETRRAVDLGAPIIGINHRNLHDLSIDLSRSESLAHLIPGDRVVVAESGIRDHATVAAIGGRVNGFLVGSQLTSQPDVDRAARRLAYGEAKVCGLTEPAAAQAARAAGASYGGLIFEKASPRNVSRETSGEIVAAEPGLDYVAVSRRERGWGELAALEGVFALQVQAPPRGTLEEELELLHGVRREAAEAGAGDVAVWRALPFDRDPEGASAIARGLLDSEDAPERLVLDSGAGGTGRAFDWSAVPADVLGRGILAGGIGPDNIAAAAAAGALGVDLNSGVEYPADYAAGPPRKDTAAIARCLEALRRGGNVSRETSNVGA</sequence>
<dbReference type="EMBL" id="CAJZ01000176">
    <property type="protein sequence ID" value="CCI83942.1"/>
    <property type="molecule type" value="Genomic_DNA"/>
</dbReference>
<evidence type="ECO:0000256" key="7">
    <source>
        <dbReference type="ARBA" id="ARBA00009847"/>
    </source>
</evidence>
<evidence type="ECO:0000256" key="5">
    <source>
        <dbReference type="ARBA" id="ARBA00007902"/>
    </source>
</evidence>
<organism evidence="20 23">
    <name type="scientific">Corynebacterium otitidis ATCC 51513</name>
    <dbReference type="NCBI Taxonomy" id="883169"/>
    <lineage>
        <taxon>Bacteria</taxon>
        <taxon>Bacillati</taxon>
        <taxon>Actinomycetota</taxon>
        <taxon>Actinomycetes</taxon>
        <taxon>Mycobacteriales</taxon>
        <taxon>Corynebacteriaceae</taxon>
        <taxon>Corynebacterium</taxon>
    </lineage>
</organism>
<dbReference type="Pfam" id="PF00218">
    <property type="entry name" value="IGPS"/>
    <property type="match status" value="1"/>
</dbReference>
<comment type="pathway">
    <text evidence="3 17">Amino-acid biosynthesis; L-tryptophan biosynthesis; L-tryptophan from chorismate: step 3/5.</text>
</comment>
<dbReference type="InterPro" id="IPR001468">
    <property type="entry name" value="Indole-3-GlycerolPSynthase_CS"/>
</dbReference>
<dbReference type="InterPro" id="IPR013798">
    <property type="entry name" value="Indole-3-glycerol_P_synth_dom"/>
</dbReference>
<dbReference type="GO" id="GO:0004425">
    <property type="term" value="F:indole-3-glycerol-phosphate synthase activity"/>
    <property type="evidence" value="ECO:0007669"/>
    <property type="project" value="UniProtKB-UniRule"/>
</dbReference>
<dbReference type="OrthoDB" id="9766131at2"/>
<dbReference type="HAMAP" id="MF_00134_B">
    <property type="entry name" value="IGPS_B"/>
    <property type="match status" value="1"/>
</dbReference>
<evidence type="ECO:0000256" key="15">
    <source>
        <dbReference type="ARBA" id="ARBA00025592"/>
    </source>
</evidence>
<comment type="similarity">
    <text evidence="5">In the N-terminal section; belongs to the TrpC family.</text>
</comment>
<keyword evidence="10 16" id="KW-0822">Tryptophan biosynthesis</keyword>
<dbReference type="PATRIC" id="fig|883169.3.peg.1753"/>
<keyword evidence="11 16" id="KW-0057">Aromatic amino acid biosynthesis</keyword>
<dbReference type="CDD" id="cd00331">
    <property type="entry name" value="IGPS"/>
    <property type="match status" value="1"/>
</dbReference>
<evidence type="ECO:0000256" key="2">
    <source>
        <dbReference type="ARBA" id="ARBA00001633"/>
    </source>
</evidence>
<evidence type="ECO:0000256" key="10">
    <source>
        <dbReference type="ARBA" id="ARBA00022822"/>
    </source>
</evidence>
<evidence type="ECO:0000256" key="6">
    <source>
        <dbReference type="ARBA" id="ARBA00008737"/>
    </source>
</evidence>
<dbReference type="eggNOG" id="COG0135">
    <property type="taxonomic scope" value="Bacteria"/>
</dbReference>
<comment type="pathway">
    <text evidence="4 16">Amino-acid biosynthesis; L-tryptophan biosynthesis; L-tryptophan from chorismate: step 4/5.</text>
</comment>
<comment type="similarity">
    <text evidence="6 16">Belongs to the TrpC family.</text>
</comment>
<keyword evidence="22" id="KW-1185">Reference proteome</keyword>
<evidence type="ECO:0000256" key="3">
    <source>
        <dbReference type="ARBA" id="ARBA00004664"/>
    </source>
</evidence>
<evidence type="ECO:0000313" key="20">
    <source>
        <dbReference type="EMBL" id="CCI83942.1"/>
    </source>
</evidence>
<evidence type="ECO:0000256" key="14">
    <source>
        <dbReference type="ARBA" id="ARBA00023268"/>
    </source>
</evidence>
<evidence type="ECO:0000256" key="4">
    <source>
        <dbReference type="ARBA" id="ARBA00004696"/>
    </source>
</evidence>
<dbReference type="EMBL" id="AHAE01000085">
    <property type="protein sequence ID" value="EJZ81236.1"/>
    <property type="molecule type" value="Genomic_DNA"/>
</dbReference>
<dbReference type="EC" id="4.1.1.48" evidence="16"/>
<evidence type="ECO:0000256" key="17">
    <source>
        <dbReference type="HAMAP-Rule" id="MF_00135"/>
    </source>
</evidence>
<dbReference type="EC" id="5.3.1.24" evidence="17"/>
<dbReference type="PROSITE" id="PS00614">
    <property type="entry name" value="IGPS"/>
    <property type="match status" value="1"/>
</dbReference>
<comment type="catalytic activity">
    <reaction evidence="2 16">
        <text>1-(2-carboxyphenylamino)-1-deoxy-D-ribulose 5-phosphate + H(+) = (1S,2R)-1-C-(indol-3-yl)glycerol 3-phosphate + CO2 + H2O</text>
        <dbReference type="Rhea" id="RHEA:23476"/>
        <dbReference type="ChEBI" id="CHEBI:15377"/>
        <dbReference type="ChEBI" id="CHEBI:15378"/>
        <dbReference type="ChEBI" id="CHEBI:16526"/>
        <dbReference type="ChEBI" id="CHEBI:58613"/>
        <dbReference type="ChEBI" id="CHEBI:58866"/>
        <dbReference type="EC" id="4.1.1.48"/>
    </reaction>
</comment>
<reference evidence="21 22" key="2">
    <citation type="submission" date="2012-08" db="EMBL/GenBank/DDBJ databases">
        <title>The Genome Sequence of Turicella otitidis ATCC 51513.</title>
        <authorList>
            <consortium name="The Broad Institute Genome Sequencing Platform"/>
            <person name="Earl A."/>
            <person name="Ward D."/>
            <person name="Feldgarden M."/>
            <person name="Gevers D."/>
            <person name="Huys G."/>
            <person name="Walker B."/>
            <person name="Young S.K."/>
            <person name="Zeng Q."/>
            <person name="Gargeya S."/>
            <person name="Fitzgerald M."/>
            <person name="Haas B."/>
            <person name="Abouelleil A."/>
            <person name="Alvarado L."/>
            <person name="Arachchi H.M."/>
            <person name="Berlin A.M."/>
            <person name="Chapman S.B."/>
            <person name="Goldberg J."/>
            <person name="Griggs A."/>
            <person name="Gujja S."/>
            <person name="Hansen M."/>
            <person name="Howarth C."/>
            <person name="Imamovic A."/>
            <person name="Larimer J."/>
            <person name="McCowen C."/>
            <person name="Montmayeur A."/>
            <person name="Murphy C."/>
            <person name="Neiman D."/>
            <person name="Pearson M."/>
            <person name="Priest M."/>
            <person name="Roberts A."/>
            <person name="Saif S."/>
            <person name="Shea T."/>
            <person name="Sisk P."/>
            <person name="Sykes S."/>
            <person name="Wortman J."/>
            <person name="Nusbaum C."/>
            <person name="Birren B."/>
        </authorList>
    </citation>
    <scope>NUCLEOTIDE SEQUENCE [LARGE SCALE GENOMIC DNA]</scope>
    <source>
        <strain evidence="21 22">ATCC 51513</strain>
    </source>
</reference>
<evidence type="ECO:0000256" key="9">
    <source>
        <dbReference type="ARBA" id="ARBA00022793"/>
    </source>
</evidence>
<dbReference type="GO" id="GO:0000162">
    <property type="term" value="P:L-tryptophan biosynthetic process"/>
    <property type="evidence" value="ECO:0007669"/>
    <property type="project" value="UniProtKB-UniRule"/>
</dbReference>
<comment type="similarity">
    <text evidence="17">Belongs to the TrpF family.</text>
</comment>
<proteinExistence type="inferred from homology"/>